<name>A0A1K1QHD3_9FLAO</name>
<accession>A0A1K1QHD3</accession>
<sequence>MCGVMQDSILGGKLAYTFLLTDRFAFGNFNSLDSVLSVIPGTSRETHRPAGKCSTVLLMVSSTVFHISRDDTADIGINIFVLTLAGFVARVRSPNSGKYCVLRLTKEHLYSSGYITPVPGPHLFSPTNKGCGLLR</sequence>
<evidence type="ECO:0000313" key="2">
    <source>
        <dbReference type="Proteomes" id="UP000182248"/>
    </source>
</evidence>
<reference evidence="1 2" key="1">
    <citation type="submission" date="2016-11" db="EMBL/GenBank/DDBJ databases">
        <authorList>
            <person name="Jaros S."/>
            <person name="Januszkiewicz K."/>
            <person name="Wedrychowicz H."/>
        </authorList>
    </citation>
    <scope>NUCLEOTIDE SEQUENCE [LARGE SCALE GENOMIC DNA]</scope>
    <source>
        <strain evidence="1 2">CGMCC 1.12145</strain>
    </source>
</reference>
<organism evidence="1 2">
    <name type="scientific">Sinomicrobium oceani</name>
    <dbReference type="NCBI Taxonomy" id="1150368"/>
    <lineage>
        <taxon>Bacteria</taxon>
        <taxon>Pseudomonadati</taxon>
        <taxon>Bacteroidota</taxon>
        <taxon>Flavobacteriia</taxon>
        <taxon>Flavobacteriales</taxon>
        <taxon>Flavobacteriaceae</taxon>
        <taxon>Sinomicrobium</taxon>
    </lineage>
</organism>
<protein>
    <submittedName>
        <fullName evidence="1">Uncharacterized protein</fullName>
    </submittedName>
</protein>
<gene>
    <name evidence="1" type="ORF">SAMN02927921_02548</name>
</gene>
<evidence type="ECO:0000313" key="1">
    <source>
        <dbReference type="EMBL" id="SFW59116.1"/>
    </source>
</evidence>
<dbReference type="Proteomes" id="UP000182248">
    <property type="component" value="Unassembled WGS sequence"/>
</dbReference>
<keyword evidence="2" id="KW-1185">Reference proteome</keyword>
<dbReference type="EMBL" id="FPJE01000013">
    <property type="protein sequence ID" value="SFW59116.1"/>
    <property type="molecule type" value="Genomic_DNA"/>
</dbReference>
<dbReference type="AlphaFoldDB" id="A0A1K1QHD3"/>
<proteinExistence type="predicted"/>